<dbReference type="SUPFAM" id="SSF82171">
    <property type="entry name" value="DPP6 N-terminal domain-like"/>
    <property type="match status" value="1"/>
</dbReference>
<dbReference type="Proteomes" id="UP000319342">
    <property type="component" value="Chromosome"/>
</dbReference>
<feature type="signal peptide" evidence="1">
    <location>
        <begin position="1"/>
        <end position="21"/>
    </location>
</feature>
<protein>
    <submittedName>
        <fullName evidence="2">Uncharacterized protein</fullName>
    </submittedName>
</protein>
<proteinExistence type="predicted"/>
<gene>
    <name evidence="2" type="ORF">Pla163_09800</name>
</gene>
<sequence precursor="true">MSSPVRTSLVSATLLVASALAATARADLTVFLGPEGGVGDVVVFDESALLPPAPVAGLAGVQLLGLDAIGRTRLETFLSGRPRQREVVPGVTRVELPDGQGSIYRFRRAGVGTSADFGLFHVDASGDARVLVERPGTGVLGDSDPFLARIAVAPAADGILVATRFEAGGDVLEIDLVSGAVVDRTASVPPLDVAGSGLGLRADWGVVVAADGPRRFDRTPGAGAVPVALPGAPTWFGGEIVFSEDGLVAATIAGAAPTASHPFVLRASGPALRLDDTPRHLSPAGFLPRDVDGPYLALSADGSVCVWRTEGALARDAWTASVAPVPSPPQTVTADPQFVDTLDEVGLAGAFAIASQRAIVLAVGERADPLLGGVEGLDFYLVETPAGGGAPVITNITLTSGDTAQPFTKGAIDPTRGAYRIPGEPRLLVRDDAGSGGRMSVVDLAAATVTPIVPGAEVVRSIERHGSRYLMTIERDLAGPLMHDLVIADVATLSSTTLASVAATDGDFDRLTVRADGWAGVGLRIGPDEFAARVHVPTGFGELLVPFGFDLGPTLAWTAGGRLALTGALPGGPSIPIGWGLGVPWYAVPIVPQDCFVLP</sequence>
<dbReference type="AlphaFoldDB" id="A0A518CXC4"/>
<accession>A0A518CXC4</accession>
<dbReference type="RefSeq" id="WP_145184382.1">
    <property type="nucleotide sequence ID" value="NZ_CP036290.1"/>
</dbReference>
<evidence type="ECO:0000313" key="2">
    <source>
        <dbReference type="EMBL" id="QDU83879.1"/>
    </source>
</evidence>
<evidence type="ECO:0000313" key="3">
    <source>
        <dbReference type="Proteomes" id="UP000319342"/>
    </source>
</evidence>
<dbReference type="OrthoDB" id="9863865at2"/>
<feature type="chain" id="PRO_5022131003" evidence="1">
    <location>
        <begin position="22"/>
        <end position="599"/>
    </location>
</feature>
<keyword evidence="1" id="KW-0732">Signal</keyword>
<dbReference type="EMBL" id="CP036290">
    <property type="protein sequence ID" value="QDU83879.1"/>
    <property type="molecule type" value="Genomic_DNA"/>
</dbReference>
<organism evidence="2 3">
    <name type="scientific">Rohdeia mirabilis</name>
    <dbReference type="NCBI Taxonomy" id="2528008"/>
    <lineage>
        <taxon>Bacteria</taxon>
        <taxon>Pseudomonadati</taxon>
        <taxon>Planctomycetota</taxon>
        <taxon>Planctomycetia</taxon>
        <taxon>Planctomycetia incertae sedis</taxon>
        <taxon>Rohdeia</taxon>
    </lineage>
</organism>
<keyword evidence="3" id="KW-1185">Reference proteome</keyword>
<reference evidence="2 3" key="1">
    <citation type="submission" date="2019-02" db="EMBL/GenBank/DDBJ databases">
        <title>Deep-cultivation of Planctomycetes and their phenomic and genomic characterization uncovers novel biology.</title>
        <authorList>
            <person name="Wiegand S."/>
            <person name="Jogler M."/>
            <person name="Boedeker C."/>
            <person name="Pinto D."/>
            <person name="Vollmers J."/>
            <person name="Rivas-Marin E."/>
            <person name="Kohn T."/>
            <person name="Peeters S.H."/>
            <person name="Heuer A."/>
            <person name="Rast P."/>
            <person name="Oberbeckmann S."/>
            <person name="Bunk B."/>
            <person name="Jeske O."/>
            <person name="Meyerdierks A."/>
            <person name="Storesund J.E."/>
            <person name="Kallscheuer N."/>
            <person name="Luecker S."/>
            <person name="Lage O.M."/>
            <person name="Pohl T."/>
            <person name="Merkel B.J."/>
            <person name="Hornburger P."/>
            <person name="Mueller R.-W."/>
            <person name="Bruemmer F."/>
            <person name="Labrenz M."/>
            <person name="Spormann A.M."/>
            <person name="Op den Camp H."/>
            <person name="Overmann J."/>
            <person name="Amann R."/>
            <person name="Jetten M.S.M."/>
            <person name="Mascher T."/>
            <person name="Medema M.H."/>
            <person name="Devos D.P."/>
            <person name="Kaster A.-K."/>
            <person name="Ovreas L."/>
            <person name="Rohde M."/>
            <person name="Galperin M.Y."/>
            <person name="Jogler C."/>
        </authorList>
    </citation>
    <scope>NUCLEOTIDE SEQUENCE [LARGE SCALE GENOMIC DNA]</scope>
    <source>
        <strain evidence="2 3">Pla163</strain>
    </source>
</reference>
<name>A0A518CXC4_9BACT</name>
<evidence type="ECO:0000256" key="1">
    <source>
        <dbReference type="SAM" id="SignalP"/>
    </source>
</evidence>